<gene>
    <name evidence="2" type="ORF">STEHIDRAFT_126161</name>
</gene>
<feature type="compositionally biased region" description="Pro residues" evidence="1">
    <location>
        <begin position="677"/>
        <end position="692"/>
    </location>
</feature>
<keyword evidence="3" id="KW-1185">Reference proteome</keyword>
<dbReference type="GeneID" id="18797718"/>
<accession>R7RXY0</accession>
<dbReference type="eggNOG" id="ENOG502R0EC">
    <property type="taxonomic scope" value="Eukaryota"/>
</dbReference>
<evidence type="ECO:0000256" key="1">
    <source>
        <dbReference type="SAM" id="MobiDB-lite"/>
    </source>
</evidence>
<feature type="compositionally biased region" description="Low complexity" evidence="1">
    <location>
        <begin position="608"/>
        <end position="618"/>
    </location>
</feature>
<dbReference type="OrthoDB" id="3263050at2759"/>
<sequence>MVSTQTVVTAPFDRVPNEIIEHVGFFTATLGPPGPPADLISLQLVSRRFASTLSTSTNPHLYVLIFRAKFDAEAYFRRLGPEAKISENVIRELKRRFTLLTRFRRLQHCFVQVQQMQTTNAPIPRLPGHGAIPSPSPTAPAEGDHHTPAASGSERENQSERKGDGDGDGDEDGAKATLKTKEMLWMAYLMMLENDGLNERTLRKYARLDIWLRNFWFDPEGASFATYAIKDNIWPPDSEFSTLAMWLFWFLLKPEEYFVLDEQTFRSVVSILKLIALGAHKYPVTQPEWIDFLPPSPLRNTTPTSYASYPPLVAPPLAAPAILSYLSLAPKSVNKADTFKNSPLAPSGIWQVLREEALSLEEEDAEVEGGDAEREGERAENVTVDKGKGKEHEEGENGKQVAEGIDTTATAAAATTTERDKPVQQEERQLDFHHVKLSFEWESEWKRALSLAKRGPQLGSGLGMGPFGGVGPGGPAGTGGFGLGGMGPGHGGGFGMGGPAGVMGGLGGGFGGMGGGGLGAGAGANTRAQERETVRPTEAFRLGSLEGVWEGLFTYTEFTAYAALLSGAPPPTLHRSLVARHQQTWKLREYHLLGPEEPNEPQSGSTDTNTNTNTNTANVPDRYRPLSMGDPLRAHLPTGVDISVVGGGQERLEVREPGRRGMLVYHRCPGLPSVPTTDPPNPSTSNASPPPTTTQDEIEPVAQPAYQRRVREVLITGEGHSAWGQFNLVGRVRPYDGFVSLSKEYLDGDRGKWLYRGFLVGDKYGSFTGRWRDTLSPAAVPGYEGCFFMGRRRG</sequence>
<feature type="region of interest" description="Disordered" evidence="1">
    <location>
        <begin position="360"/>
        <end position="404"/>
    </location>
</feature>
<feature type="region of interest" description="Disordered" evidence="1">
    <location>
        <begin position="594"/>
        <end position="624"/>
    </location>
</feature>
<evidence type="ECO:0000313" key="3">
    <source>
        <dbReference type="Proteomes" id="UP000053927"/>
    </source>
</evidence>
<dbReference type="Proteomes" id="UP000053927">
    <property type="component" value="Unassembled WGS sequence"/>
</dbReference>
<feature type="compositionally biased region" description="Acidic residues" evidence="1">
    <location>
        <begin position="360"/>
        <end position="370"/>
    </location>
</feature>
<dbReference type="EMBL" id="JH687399">
    <property type="protein sequence ID" value="EIM80189.1"/>
    <property type="molecule type" value="Genomic_DNA"/>
</dbReference>
<proteinExistence type="predicted"/>
<dbReference type="AlphaFoldDB" id="R7RXY0"/>
<feature type="region of interest" description="Disordered" evidence="1">
    <location>
        <begin position="120"/>
        <end position="174"/>
    </location>
</feature>
<evidence type="ECO:0008006" key="4">
    <source>
        <dbReference type="Google" id="ProtNLM"/>
    </source>
</evidence>
<feature type="region of interest" description="Disordered" evidence="1">
    <location>
        <begin position="667"/>
        <end position="700"/>
    </location>
</feature>
<name>R7RXY0_STEHR</name>
<organism evidence="2 3">
    <name type="scientific">Stereum hirsutum (strain FP-91666)</name>
    <name type="common">White-rot fungus</name>
    <dbReference type="NCBI Taxonomy" id="721885"/>
    <lineage>
        <taxon>Eukaryota</taxon>
        <taxon>Fungi</taxon>
        <taxon>Dikarya</taxon>
        <taxon>Basidiomycota</taxon>
        <taxon>Agaricomycotina</taxon>
        <taxon>Agaricomycetes</taxon>
        <taxon>Russulales</taxon>
        <taxon>Stereaceae</taxon>
        <taxon>Stereum</taxon>
    </lineage>
</organism>
<feature type="compositionally biased region" description="Basic and acidic residues" evidence="1">
    <location>
        <begin position="142"/>
        <end position="165"/>
    </location>
</feature>
<dbReference type="RefSeq" id="XP_007310796.1">
    <property type="nucleotide sequence ID" value="XM_007310734.1"/>
</dbReference>
<protein>
    <recommendedName>
        <fullName evidence="4">F-box domain-containing protein</fullName>
    </recommendedName>
</protein>
<feature type="compositionally biased region" description="Basic and acidic residues" evidence="1">
    <location>
        <begin position="371"/>
        <end position="397"/>
    </location>
</feature>
<reference evidence="3" key="1">
    <citation type="journal article" date="2012" name="Science">
        <title>The Paleozoic origin of enzymatic lignin decomposition reconstructed from 31 fungal genomes.</title>
        <authorList>
            <person name="Floudas D."/>
            <person name="Binder M."/>
            <person name="Riley R."/>
            <person name="Barry K."/>
            <person name="Blanchette R.A."/>
            <person name="Henrissat B."/>
            <person name="Martinez A.T."/>
            <person name="Otillar R."/>
            <person name="Spatafora J.W."/>
            <person name="Yadav J.S."/>
            <person name="Aerts A."/>
            <person name="Benoit I."/>
            <person name="Boyd A."/>
            <person name="Carlson A."/>
            <person name="Copeland A."/>
            <person name="Coutinho P.M."/>
            <person name="de Vries R.P."/>
            <person name="Ferreira P."/>
            <person name="Findley K."/>
            <person name="Foster B."/>
            <person name="Gaskell J."/>
            <person name="Glotzer D."/>
            <person name="Gorecki P."/>
            <person name="Heitman J."/>
            <person name="Hesse C."/>
            <person name="Hori C."/>
            <person name="Igarashi K."/>
            <person name="Jurgens J.A."/>
            <person name="Kallen N."/>
            <person name="Kersten P."/>
            <person name="Kohler A."/>
            <person name="Kuees U."/>
            <person name="Kumar T.K.A."/>
            <person name="Kuo A."/>
            <person name="LaButti K."/>
            <person name="Larrondo L.F."/>
            <person name="Lindquist E."/>
            <person name="Ling A."/>
            <person name="Lombard V."/>
            <person name="Lucas S."/>
            <person name="Lundell T."/>
            <person name="Martin R."/>
            <person name="McLaughlin D.J."/>
            <person name="Morgenstern I."/>
            <person name="Morin E."/>
            <person name="Murat C."/>
            <person name="Nagy L.G."/>
            <person name="Nolan M."/>
            <person name="Ohm R.A."/>
            <person name="Patyshakuliyeva A."/>
            <person name="Rokas A."/>
            <person name="Ruiz-Duenas F.J."/>
            <person name="Sabat G."/>
            <person name="Salamov A."/>
            <person name="Samejima M."/>
            <person name="Schmutz J."/>
            <person name="Slot J.C."/>
            <person name="St John F."/>
            <person name="Stenlid J."/>
            <person name="Sun H."/>
            <person name="Sun S."/>
            <person name="Syed K."/>
            <person name="Tsang A."/>
            <person name="Wiebenga A."/>
            <person name="Young D."/>
            <person name="Pisabarro A."/>
            <person name="Eastwood D.C."/>
            <person name="Martin F."/>
            <person name="Cullen D."/>
            <person name="Grigoriev I.V."/>
            <person name="Hibbett D.S."/>
        </authorList>
    </citation>
    <scope>NUCLEOTIDE SEQUENCE [LARGE SCALE GENOMIC DNA]</scope>
    <source>
        <strain evidence="3">FP-91666</strain>
    </source>
</reference>
<evidence type="ECO:0000313" key="2">
    <source>
        <dbReference type="EMBL" id="EIM80189.1"/>
    </source>
</evidence>
<dbReference type="KEGG" id="shs:STEHIDRAFT_126161"/>